<evidence type="ECO:0000313" key="2">
    <source>
        <dbReference type="Proteomes" id="UP000298061"/>
    </source>
</evidence>
<organism evidence="1 2">
    <name type="scientific">Hericium alpestre</name>
    <dbReference type="NCBI Taxonomy" id="135208"/>
    <lineage>
        <taxon>Eukaryota</taxon>
        <taxon>Fungi</taxon>
        <taxon>Dikarya</taxon>
        <taxon>Basidiomycota</taxon>
        <taxon>Agaricomycotina</taxon>
        <taxon>Agaricomycetes</taxon>
        <taxon>Russulales</taxon>
        <taxon>Hericiaceae</taxon>
        <taxon>Hericium</taxon>
    </lineage>
</organism>
<accession>A0A4Y9ZL13</accession>
<keyword evidence="2" id="KW-1185">Reference proteome</keyword>
<name>A0A4Y9ZL13_9AGAM</name>
<dbReference type="AlphaFoldDB" id="A0A4Y9ZL13"/>
<reference evidence="1 2" key="1">
    <citation type="submission" date="2019-02" db="EMBL/GenBank/DDBJ databases">
        <title>Genome sequencing of the rare red list fungi Hericium alpestre (H. flagellum).</title>
        <authorList>
            <person name="Buettner E."/>
            <person name="Kellner H."/>
        </authorList>
    </citation>
    <scope>NUCLEOTIDE SEQUENCE [LARGE SCALE GENOMIC DNA]</scope>
    <source>
        <strain evidence="1 2">DSM 108284</strain>
    </source>
</reference>
<dbReference type="EMBL" id="SFCI01001799">
    <property type="protein sequence ID" value="TFY74930.1"/>
    <property type="molecule type" value="Genomic_DNA"/>
</dbReference>
<evidence type="ECO:0000313" key="1">
    <source>
        <dbReference type="EMBL" id="TFY74930.1"/>
    </source>
</evidence>
<gene>
    <name evidence="1" type="ORF">EWM64_g9082</name>
</gene>
<comment type="caution">
    <text evidence="1">The sequence shown here is derived from an EMBL/GenBank/DDBJ whole genome shotgun (WGS) entry which is preliminary data.</text>
</comment>
<proteinExistence type="predicted"/>
<dbReference type="Proteomes" id="UP000298061">
    <property type="component" value="Unassembled WGS sequence"/>
</dbReference>
<sequence length="454" mass="50926">MSLAAMFVERTRERSLALWGNLDPRALDRTAHPLRAIISRVPIKRVQAISLNIVSARCYHGLALPLQHATDLRTLYIASRKGACVQLPHFNMDLPTLEVVTLKCVGFSWEWLGRLSSLSSLTVDMTRGCRADPSFYDVLGTLHSLPNLSNLELCMKMTHVPSHLELGPLENPQYSFDNIRDFITLPQIRRFSLRSEPNSVHHLLAHLILPRDTELRIGSVGSFDTRWDSPILSGILARHYAQQDADPAHPLPLRGLLMRDLAPGHLIICLAFDSLGLYTGSLVSLKNPDTHAHHPLILDIYSPDDPVSLAEVFEDLFATLSKDPAVRLSLNTVVIQAPVHRSRDRDFSKCLWMSYPRMSLARILVFGPIVKAFAAEFNGDGLRLPFFEYLRIREFDFADHPAVLDNIMLGIGRRADTFVKTHEASGDPNALELQGCGFNDDQLVRLSEVPNDLE</sequence>
<protein>
    <submittedName>
        <fullName evidence="1">Uncharacterized protein</fullName>
    </submittedName>
</protein>